<dbReference type="KEGG" id="mff:MFFC18_06960"/>
<dbReference type="GO" id="GO:0003677">
    <property type="term" value="F:DNA binding"/>
    <property type="evidence" value="ECO:0007669"/>
    <property type="project" value="InterPro"/>
</dbReference>
<dbReference type="SUPFAM" id="SSF47413">
    <property type="entry name" value="lambda repressor-like DNA-binding domains"/>
    <property type="match status" value="1"/>
</dbReference>
<dbReference type="OrthoDB" id="266241at2"/>
<dbReference type="RefSeq" id="WP_075085220.1">
    <property type="nucleotide sequence ID" value="NZ_CP042912.1"/>
</dbReference>
<reference evidence="2 3" key="1">
    <citation type="submission" date="2019-08" db="EMBL/GenBank/DDBJ databases">
        <title>Deep-cultivation of Planctomycetes and their phenomic and genomic characterization uncovers novel biology.</title>
        <authorList>
            <person name="Wiegand S."/>
            <person name="Jogler M."/>
            <person name="Boedeker C."/>
            <person name="Pinto D."/>
            <person name="Vollmers J."/>
            <person name="Rivas-Marin E."/>
            <person name="Kohn T."/>
            <person name="Peeters S.H."/>
            <person name="Heuer A."/>
            <person name="Rast P."/>
            <person name="Oberbeckmann S."/>
            <person name="Bunk B."/>
            <person name="Jeske O."/>
            <person name="Meyerdierks A."/>
            <person name="Storesund J.E."/>
            <person name="Kallscheuer N."/>
            <person name="Luecker S."/>
            <person name="Lage O.M."/>
            <person name="Pohl T."/>
            <person name="Merkel B.J."/>
            <person name="Hornburger P."/>
            <person name="Mueller R.-W."/>
            <person name="Bruemmer F."/>
            <person name="Labrenz M."/>
            <person name="Spormann A.M."/>
            <person name="Op den Camp H."/>
            <person name="Overmann J."/>
            <person name="Amann R."/>
            <person name="Jetten M.S.M."/>
            <person name="Mascher T."/>
            <person name="Medema M.H."/>
            <person name="Devos D.P."/>
            <person name="Kaster A.-K."/>
            <person name="Ovreas L."/>
            <person name="Rohde M."/>
            <person name="Galperin M.Y."/>
            <person name="Jogler C."/>
        </authorList>
    </citation>
    <scope>NUCLEOTIDE SEQUENCE [LARGE SCALE GENOMIC DNA]</scope>
    <source>
        <strain evidence="2 3">FC18</strain>
    </source>
</reference>
<dbReference type="Gene3D" id="1.10.260.40">
    <property type="entry name" value="lambda repressor-like DNA-binding domains"/>
    <property type="match status" value="1"/>
</dbReference>
<keyword evidence="3" id="KW-1185">Reference proteome</keyword>
<dbReference type="SUPFAM" id="SSF54427">
    <property type="entry name" value="NTF2-like"/>
    <property type="match status" value="1"/>
</dbReference>
<dbReference type="CDD" id="cd00093">
    <property type="entry name" value="HTH_XRE"/>
    <property type="match status" value="1"/>
</dbReference>
<name>A0A5B9P6N6_9BACT</name>
<feature type="domain" description="HTH cro/C1-type" evidence="1">
    <location>
        <begin position="19"/>
        <end position="72"/>
    </location>
</feature>
<dbReference type="PROSITE" id="PS50943">
    <property type="entry name" value="HTH_CROC1"/>
    <property type="match status" value="1"/>
</dbReference>
<dbReference type="Proteomes" id="UP000322214">
    <property type="component" value="Chromosome"/>
</dbReference>
<dbReference type="EMBL" id="CP042912">
    <property type="protein sequence ID" value="QEG20845.1"/>
    <property type="molecule type" value="Genomic_DNA"/>
</dbReference>
<dbReference type="AlphaFoldDB" id="A0A5B9P6N6"/>
<proteinExistence type="predicted"/>
<evidence type="ECO:0000313" key="2">
    <source>
        <dbReference type="EMBL" id="QEG20845.1"/>
    </source>
</evidence>
<evidence type="ECO:0000259" key="1">
    <source>
        <dbReference type="PROSITE" id="PS50943"/>
    </source>
</evidence>
<gene>
    <name evidence="2" type="ORF">MFFC18_06960</name>
</gene>
<dbReference type="InterPro" id="IPR010982">
    <property type="entry name" value="Lambda_DNA-bd_dom_sf"/>
</dbReference>
<protein>
    <recommendedName>
        <fullName evidence="1">HTH cro/C1-type domain-containing protein</fullName>
    </recommendedName>
</protein>
<accession>A0A5B9P6N6</accession>
<dbReference type="InterPro" id="IPR032710">
    <property type="entry name" value="NTF2-like_dom_sf"/>
</dbReference>
<organism evidence="2 3">
    <name type="scientific">Mariniblastus fucicola</name>
    <dbReference type="NCBI Taxonomy" id="980251"/>
    <lineage>
        <taxon>Bacteria</taxon>
        <taxon>Pseudomonadati</taxon>
        <taxon>Planctomycetota</taxon>
        <taxon>Planctomycetia</taxon>
        <taxon>Pirellulales</taxon>
        <taxon>Pirellulaceae</taxon>
        <taxon>Mariniblastus</taxon>
    </lineage>
</organism>
<dbReference type="InterPro" id="IPR001387">
    <property type="entry name" value="Cro/C1-type_HTH"/>
</dbReference>
<sequence>MSWTRQELKQSFTCNGAYIKYLRKRMGWSQRELKIASGYSERLISKAEANGSIVLATLVDLAQALSTPQEIVRPEQLVFDPIAIAKSITHATYVLQRNMFTRMQHMIADDFVLEAIGDPKQFPFVGRYEGVDGFREAIDRFFSCMEVPANVDHTQWYDYFHCPKNENVVVVWGQSWIHPIGSPLDSPLDITQRIEIRNDKVCYFENRYDASLSSTVDSNRTNHEDRRRFQSSS</sequence>
<evidence type="ECO:0000313" key="3">
    <source>
        <dbReference type="Proteomes" id="UP000322214"/>
    </source>
</evidence>
<dbReference type="Gene3D" id="3.10.450.50">
    <property type="match status" value="1"/>
</dbReference>